<dbReference type="Proteomes" id="UP000823388">
    <property type="component" value="Chromosome 6K"/>
</dbReference>
<evidence type="ECO:0000259" key="1">
    <source>
        <dbReference type="Pfam" id="PF07762"/>
    </source>
</evidence>
<dbReference type="InterPro" id="IPR011676">
    <property type="entry name" value="DUF1618"/>
</dbReference>
<feature type="domain" description="DUF1618" evidence="1">
    <location>
        <begin position="217"/>
        <end position="347"/>
    </location>
</feature>
<sequence>MSISSSVHPDRLLLSQPDCLLLAVDANLGQHRSFTTASATTSNHDKIEVSLRPASPPHPSRLYVHCPDLTLAVPPRVIRVVEDLFLLRVVVGSPRDGAPGDDSDYFVYRTGDERQPWLQRLLRPHPSFQDDEVGLLSRGRGNYTVAVLQEPEWVSPLYDLHIFHTENPTEWIHRKVSVTEPQRRLPLVIPENCARLLRHYETSTVISIGGEAGTMGWVDLWHGILLCDVLRDEPTLRAVPLPVPLDLVSCDRGRGAELGNPIPFRGIAFVKGGGDNGEDCLKLVHMETKATLVPGSIESGSLSFQMHDWTILTYTNTAMTSSWKDWRRDCRMQASDITIDTQIKSELLQSGLLGSGSGQALHNLLVSHPAPGISAAADHQGVVYLMARKKYQHPEGWMLALDTRKKTLLGAAEFGVNSQLCASHKYYYCPTGNAKYIKPSTRMRYSMASIDPFLTAKYNGVVNQNK</sequence>
<reference evidence="2" key="1">
    <citation type="submission" date="2020-05" db="EMBL/GenBank/DDBJ databases">
        <title>WGS assembly of Panicum virgatum.</title>
        <authorList>
            <person name="Lovell J.T."/>
            <person name="Jenkins J."/>
            <person name="Shu S."/>
            <person name="Juenger T.E."/>
            <person name="Schmutz J."/>
        </authorList>
    </citation>
    <scope>NUCLEOTIDE SEQUENCE</scope>
    <source>
        <strain evidence="2">AP13</strain>
    </source>
</reference>
<accession>A0A8T0RE65</accession>
<evidence type="ECO:0000313" key="3">
    <source>
        <dbReference type="Proteomes" id="UP000823388"/>
    </source>
</evidence>
<organism evidence="2 3">
    <name type="scientific">Panicum virgatum</name>
    <name type="common">Blackwell switchgrass</name>
    <dbReference type="NCBI Taxonomy" id="38727"/>
    <lineage>
        <taxon>Eukaryota</taxon>
        <taxon>Viridiplantae</taxon>
        <taxon>Streptophyta</taxon>
        <taxon>Embryophyta</taxon>
        <taxon>Tracheophyta</taxon>
        <taxon>Spermatophyta</taxon>
        <taxon>Magnoliopsida</taxon>
        <taxon>Liliopsida</taxon>
        <taxon>Poales</taxon>
        <taxon>Poaceae</taxon>
        <taxon>PACMAD clade</taxon>
        <taxon>Panicoideae</taxon>
        <taxon>Panicodae</taxon>
        <taxon>Paniceae</taxon>
        <taxon>Panicinae</taxon>
        <taxon>Panicum</taxon>
        <taxon>Panicum sect. Hiantes</taxon>
    </lineage>
</organism>
<dbReference type="EMBL" id="CM029047">
    <property type="protein sequence ID" value="KAG2583754.1"/>
    <property type="molecule type" value="Genomic_DNA"/>
</dbReference>
<comment type="caution">
    <text evidence="2">The sequence shown here is derived from an EMBL/GenBank/DDBJ whole genome shotgun (WGS) entry which is preliminary data.</text>
</comment>
<dbReference type="Pfam" id="PF07762">
    <property type="entry name" value="DUF1618"/>
    <property type="match status" value="1"/>
</dbReference>
<evidence type="ECO:0000313" key="2">
    <source>
        <dbReference type="EMBL" id="KAG2583754.1"/>
    </source>
</evidence>
<dbReference type="AlphaFoldDB" id="A0A8T0RE65"/>
<dbReference type="PANTHER" id="PTHR33074">
    <property type="entry name" value="EXPRESSED PROTEIN-RELATED"/>
    <property type="match status" value="1"/>
</dbReference>
<proteinExistence type="predicted"/>
<keyword evidence="3" id="KW-1185">Reference proteome</keyword>
<gene>
    <name evidence="2" type="ORF">PVAP13_6KG238806</name>
</gene>
<dbReference type="PANTHER" id="PTHR33074:SF62">
    <property type="entry name" value="EXPRESSED PROTEIN"/>
    <property type="match status" value="1"/>
</dbReference>
<name>A0A8T0RE65_PANVG</name>
<protein>
    <recommendedName>
        <fullName evidence="1">DUF1618 domain-containing protein</fullName>
    </recommendedName>
</protein>